<keyword evidence="2" id="KW-1185">Reference proteome</keyword>
<dbReference type="EMBL" id="CP076544">
    <property type="protein sequence ID" value="QWS32483.1"/>
    <property type="molecule type" value="Genomic_DNA"/>
</dbReference>
<evidence type="ECO:0000313" key="1">
    <source>
        <dbReference type="EMBL" id="QWS32483.1"/>
    </source>
</evidence>
<accession>A0ACD1E155</accession>
<sequence>MDTAGDDVAHRDDRGDVRRRRPRRPAARRPAARQPAAHRPVPHRPAARRTGRLLAAALGLVLLPLGALPAVAATTTLPGAGSPTAPAATQPPVYANPVPAPAAPSPTPSRAPTPPTTGTPTPPTIADPGDITTDLGRFSGRATPGHGVRVADPAVPSASVCRTTTRPDGRWSCVGTVHSGPAQVFTVLDTTSSSLPGADAAPSDVIVPPTVDTGQPTTGAVTGTGRAGATVTVARAGTTAVRTATVGPTGTWHVGWGVGPGALANGAVTVTATQTASTADGYRSDLRSATSAPRTITIDRTAPAAPRILTPSAGDETTAQPVRIAGTAEVGTIVTAYVDDVAVCRSEVSAGGSWSCRVADVLRAGSHRVAAGAQDLAGNTSRPSTAVVVRVPGGPTATGSRAPGSSSEPSAGTGSTSGVGPTAGNDAGRPGGSGTGRGGSTDGPTGGGASGPAGTGTPDSDDPTSAGALPSGGVGGGGHPDWSGPAGDWTVATGYDRAVPTIQSSFSWRTLAIATGVALAFLLLVAGPVRVLAGAVRGRLPSRASRFTGRNRPRSERTRGDEALPVWGSVAVAVTLAGVLALLGTGIALEARYVRLALGVLAGVGVLTAGVVLATRWAAGTDRHTVTYRVSPWLVLAAVVASGLTRTLDLSPALVVGVLLVPVGRTDVDTAAVRIGVGLAACARSATWRSVTLLVLASAGWVLHSVVPGSGFVGSLVSEFASTLCVGGLGSLVVTLLPLRGSAGAALASVSRSRYAGLAAVAVGLAAAVYSGPTGTHVPVAAMTAGVAVVVAAAVGVWSWSRFRGPALPS</sequence>
<evidence type="ECO:0000313" key="2">
    <source>
        <dbReference type="Proteomes" id="UP000681794"/>
    </source>
</evidence>
<organism evidence="1 2">
    <name type="scientific">Curtobacterium aetherium</name>
    <dbReference type="NCBI Taxonomy" id="2841594"/>
    <lineage>
        <taxon>Bacteria</taxon>
        <taxon>Bacillati</taxon>
        <taxon>Actinomycetota</taxon>
        <taxon>Actinomycetes</taxon>
        <taxon>Micrococcales</taxon>
        <taxon>Microbacteriaceae</taxon>
        <taxon>Curtobacterium</taxon>
    </lineage>
</organism>
<dbReference type="Proteomes" id="UP000681794">
    <property type="component" value="Chromosome"/>
</dbReference>
<reference evidence="1" key="1">
    <citation type="submission" date="2021-06" db="EMBL/GenBank/DDBJ databases">
        <authorList>
            <person name="Ellington A.J."/>
            <person name="Bryan N.C."/>
            <person name="Christner B.C."/>
            <person name="Reisch C.R."/>
        </authorList>
    </citation>
    <scope>NUCLEOTIDE SEQUENCE</scope>
    <source>
        <strain evidence="1">L6-1</strain>
    </source>
</reference>
<gene>
    <name evidence="1" type="ORF">KM842_09250</name>
</gene>
<protein>
    <submittedName>
        <fullName evidence="1">Uncharacterized protein</fullName>
    </submittedName>
</protein>
<name>A0ACD1E155_9MICO</name>
<proteinExistence type="predicted"/>